<proteinExistence type="predicted"/>
<feature type="compositionally biased region" description="Basic residues" evidence="1">
    <location>
        <begin position="1"/>
        <end position="10"/>
    </location>
</feature>
<feature type="region of interest" description="Disordered" evidence="1">
    <location>
        <begin position="1"/>
        <end position="25"/>
    </location>
</feature>
<evidence type="ECO:0000313" key="2">
    <source>
        <dbReference type="EMBL" id="CAE6792104.1"/>
    </source>
</evidence>
<dbReference type="EMBL" id="CAJNBJ010000019">
    <property type="protein sequence ID" value="CAE6792104.1"/>
    <property type="molecule type" value="Genomic_DNA"/>
</dbReference>
<gene>
    <name evidence="2" type="ORF">NSPZN2_60058</name>
</gene>
<organism evidence="2 3">
    <name type="scientific">Nitrospira defluvii</name>
    <dbReference type="NCBI Taxonomy" id="330214"/>
    <lineage>
        <taxon>Bacteria</taxon>
        <taxon>Pseudomonadati</taxon>
        <taxon>Nitrospirota</taxon>
        <taxon>Nitrospiria</taxon>
        <taxon>Nitrospirales</taxon>
        <taxon>Nitrospiraceae</taxon>
        <taxon>Nitrospira</taxon>
    </lineage>
</organism>
<protein>
    <submittedName>
        <fullName evidence="2">Uncharacterized protein</fullName>
    </submittedName>
</protein>
<accession>A0ABM8S714</accession>
<sequence>MMARANRGRATKPAAGRPAVSFGASRKRTVADTNGHAAPILHETVQFQGQSPDSSARICHETRFAHDFGSVSVHQIQGGTQGLLQRACGTDSEQPHVEAVALTSELGSTHEVVIAGRPYDLMVNPDIARIKTQSNSFYIEIRDHYDRYPQLNSGTHAFVVEPHSLVLCRALGNCLGWALGTFAFRDPVSAVWDRREAFLVSLGVAIPEGEHPDTVYSRQAAQGSFPPSALWDFFMNAQFEATPTASESNAHLALYGSGFQNTSEGPSHIAFKLPGASFWLSKPSDVSKPVLHARADQMAGGQMGNTIRFYQRAGGPLSHIVVRPKVGGQL</sequence>
<evidence type="ECO:0000256" key="1">
    <source>
        <dbReference type="SAM" id="MobiDB-lite"/>
    </source>
</evidence>
<reference evidence="2 3" key="1">
    <citation type="submission" date="2021-02" db="EMBL/GenBank/DDBJ databases">
        <authorList>
            <person name="Han P."/>
        </authorList>
    </citation>
    <scope>NUCLEOTIDE SEQUENCE [LARGE SCALE GENOMIC DNA]</scope>
    <source>
        <strain evidence="2">Candidatus Nitrospira sp. ZN2</strain>
    </source>
</reference>
<name>A0ABM8S714_9BACT</name>
<evidence type="ECO:0000313" key="3">
    <source>
        <dbReference type="Proteomes" id="UP000675880"/>
    </source>
</evidence>
<comment type="caution">
    <text evidence="2">The sequence shown here is derived from an EMBL/GenBank/DDBJ whole genome shotgun (WGS) entry which is preliminary data.</text>
</comment>
<dbReference type="Proteomes" id="UP000675880">
    <property type="component" value="Unassembled WGS sequence"/>
</dbReference>
<keyword evidence="3" id="KW-1185">Reference proteome</keyword>